<dbReference type="SMART" id="SM00422">
    <property type="entry name" value="HTH_MERR"/>
    <property type="match status" value="1"/>
</dbReference>
<evidence type="ECO:0000313" key="3">
    <source>
        <dbReference type="EMBL" id="MFB9532712.1"/>
    </source>
</evidence>
<keyword evidence="4" id="KW-1185">Reference proteome</keyword>
<dbReference type="PANTHER" id="PTHR30204:SF97">
    <property type="entry name" value="MERR FAMILY REGULATORY PROTEIN"/>
    <property type="match status" value="1"/>
</dbReference>
<sequence>MHIGELARRTGVSVRALRYYEEQGLLVPTRAANGYREYTKAAVDVVGCIQLLYAAGLSSAKVAEVLPAACRDASGVVLSGELTGELETVRARLVAEIEERQASLRLLDEVIAAACWDGVTRSGRDAAPTSR</sequence>
<organism evidence="3 4">
    <name type="scientific">Nonomuraea roseola</name>
    <dbReference type="NCBI Taxonomy" id="46179"/>
    <lineage>
        <taxon>Bacteria</taxon>
        <taxon>Bacillati</taxon>
        <taxon>Actinomycetota</taxon>
        <taxon>Actinomycetes</taxon>
        <taxon>Streptosporangiales</taxon>
        <taxon>Streptosporangiaceae</taxon>
        <taxon>Nonomuraea</taxon>
    </lineage>
</organism>
<evidence type="ECO:0000256" key="1">
    <source>
        <dbReference type="ARBA" id="ARBA00023125"/>
    </source>
</evidence>
<dbReference type="PROSITE" id="PS00552">
    <property type="entry name" value="HTH_MERR_1"/>
    <property type="match status" value="1"/>
</dbReference>
<accession>A0ABV5QB37</accession>
<evidence type="ECO:0000259" key="2">
    <source>
        <dbReference type="PROSITE" id="PS50937"/>
    </source>
</evidence>
<dbReference type="SUPFAM" id="SSF46955">
    <property type="entry name" value="Putative DNA-binding domain"/>
    <property type="match status" value="1"/>
</dbReference>
<dbReference type="RefSeq" id="WP_346117780.1">
    <property type="nucleotide sequence ID" value="NZ_BAAAXC010000005.1"/>
</dbReference>
<keyword evidence="1" id="KW-0238">DNA-binding</keyword>
<dbReference type="EMBL" id="JBHMCE010000014">
    <property type="protein sequence ID" value="MFB9532712.1"/>
    <property type="molecule type" value="Genomic_DNA"/>
</dbReference>
<dbReference type="InterPro" id="IPR047057">
    <property type="entry name" value="MerR_fam"/>
</dbReference>
<dbReference type="Gene3D" id="1.10.1660.10">
    <property type="match status" value="1"/>
</dbReference>
<gene>
    <name evidence="3" type="ORF">ACFFRN_39430</name>
</gene>
<proteinExistence type="predicted"/>
<dbReference type="PANTHER" id="PTHR30204">
    <property type="entry name" value="REDOX-CYCLING DRUG-SENSING TRANSCRIPTIONAL ACTIVATOR SOXR"/>
    <property type="match status" value="1"/>
</dbReference>
<dbReference type="InterPro" id="IPR009061">
    <property type="entry name" value="DNA-bd_dom_put_sf"/>
</dbReference>
<name>A0ABV5QB37_9ACTN</name>
<evidence type="ECO:0000313" key="4">
    <source>
        <dbReference type="Proteomes" id="UP001589646"/>
    </source>
</evidence>
<dbReference type="InterPro" id="IPR000551">
    <property type="entry name" value="MerR-type_HTH_dom"/>
</dbReference>
<dbReference type="Proteomes" id="UP001589646">
    <property type="component" value="Unassembled WGS sequence"/>
</dbReference>
<dbReference type="PROSITE" id="PS50937">
    <property type="entry name" value="HTH_MERR_2"/>
    <property type="match status" value="1"/>
</dbReference>
<protein>
    <submittedName>
        <fullName evidence="3">MerR family transcriptional regulator</fullName>
    </submittedName>
</protein>
<feature type="domain" description="HTH merR-type" evidence="2">
    <location>
        <begin position="1"/>
        <end position="68"/>
    </location>
</feature>
<reference evidence="3 4" key="1">
    <citation type="submission" date="2024-09" db="EMBL/GenBank/DDBJ databases">
        <authorList>
            <person name="Sun Q."/>
            <person name="Mori K."/>
        </authorList>
    </citation>
    <scope>NUCLEOTIDE SEQUENCE [LARGE SCALE GENOMIC DNA]</scope>
    <source>
        <strain evidence="3 4">JCM 3323</strain>
    </source>
</reference>
<comment type="caution">
    <text evidence="3">The sequence shown here is derived from an EMBL/GenBank/DDBJ whole genome shotgun (WGS) entry which is preliminary data.</text>
</comment>
<dbReference type="PRINTS" id="PR00040">
    <property type="entry name" value="HTHMERR"/>
</dbReference>
<dbReference type="Pfam" id="PF13411">
    <property type="entry name" value="MerR_1"/>
    <property type="match status" value="1"/>
</dbReference>